<keyword evidence="5 8" id="KW-0812">Transmembrane</keyword>
<accession>A0A516GCT1</accession>
<evidence type="ECO:0000256" key="5">
    <source>
        <dbReference type="ARBA" id="ARBA00022692"/>
    </source>
</evidence>
<evidence type="ECO:0000256" key="7">
    <source>
        <dbReference type="ARBA" id="ARBA00023136"/>
    </source>
</evidence>
<dbReference type="PANTHER" id="PTHR34979">
    <property type="entry name" value="INNER MEMBRANE PROTEIN YGAZ"/>
    <property type="match status" value="1"/>
</dbReference>
<comment type="similarity">
    <text evidence="2">Belongs to the AzlC family.</text>
</comment>
<keyword evidence="4" id="KW-1003">Cell membrane</keyword>
<keyword evidence="6 8" id="KW-1133">Transmembrane helix</keyword>
<dbReference type="GO" id="GO:0005886">
    <property type="term" value="C:plasma membrane"/>
    <property type="evidence" value="ECO:0007669"/>
    <property type="project" value="UniProtKB-SubCell"/>
</dbReference>
<evidence type="ECO:0000256" key="4">
    <source>
        <dbReference type="ARBA" id="ARBA00022475"/>
    </source>
</evidence>
<dbReference type="InterPro" id="IPR011606">
    <property type="entry name" value="Brnchd-chn_aa_trnsp_permease"/>
</dbReference>
<gene>
    <name evidence="9" type="ORF">FNH13_14015</name>
</gene>
<dbReference type="OrthoDB" id="5195391at2"/>
<sequence length="247" mass="25168">MTPEQAPLTGVSESADRSTEDRAVIRKSLGVALATGLYGVTAGALAVAAGLSVLQAMALSLLLFSGGSQFAFFGVIGAGGSPIAAVASSTLLGVRNGFYGLQVSQLLGVHRWARPLAAHLTIDESTAVAITQAEPRQQRIGFWLTGAGIFVLWNATTFLGAIAGEAMGDPRTYGLDAAAAAAFVGLLWPRLRGRDPLAVAALAVLITVVTAPFAPAGVPVLAAVLAALLVGLPRRTRSTEAEEALAP</sequence>
<dbReference type="GO" id="GO:1903785">
    <property type="term" value="P:L-valine transmembrane transport"/>
    <property type="evidence" value="ECO:0007669"/>
    <property type="project" value="TreeGrafter"/>
</dbReference>
<feature type="transmembrane region" description="Helical" evidence="8">
    <location>
        <begin position="173"/>
        <end position="191"/>
    </location>
</feature>
<feature type="transmembrane region" description="Helical" evidence="8">
    <location>
        <begin position="197"/>
        <end position="230"/>
    </location>
</feature>
<proteinExistence type="inferred from homology"/>
<name>A0A516GCT1_9MICO</name>
<dbReference type="EMBL" id="CP041616">
    <property type="protein sequence ID" value="QDO89307.1"/>
    <property type="molecule type" value="Genomic_DNA"/>
</dbReference>
<dbReference type="Proteomes" id="UP000315395">
    <property type="component" value="Chromosome"/>
</dbReference>
<evidence type="ECO:0000256" key="8">
    <source>
        <dbReference type="SAM" id="Phobius"/>
    </source>
</evidence>
<evidence type="ECO:0000256" key="1">
    <source>
        <dbReference type="ARBA" id="ARBA00004651"/>
    </source>
</evidence>
<feature type="transmembrane region" description="Helical" evidence="8">
    <location>
        <begin position="70"/>
        <end position="94"/>
    </location>
</feature>
<dbReference type="AlphaFoldDB" id="A0A516GCT1"/>
<reference evidence="9 10" key="1">
    <citation type="submission" date="2019-07" db="EMBL/GenBank/DDBJ databases">
        <title>complete genome sequencing of Ornithinimicrobium sp. H23M54.</title>
        <authorList>
            <person name="Bae J.-W."/>
            <person name="Lee S.-Y."/>
        </authorList>
    </citation>
    <scope>NUCLEOTIDE SEQUENCE [LARGE SCALE GENOMIC DNA]</scope>
    <source>
        <strain evidence="9 10">H23M54</strain>
    </source>
</reference>
<dbReference type="Pfam" id="PF03591">
    <property type="entry name" value="AzlC"/>
    <property type="match status" value="1"/>
</dbReference>
<feature type="transmembrane region" description="Helical" evidence="8">
    <location>
        <begin position="140"/>
        <end position="161"/>
    </location>
</feature>
<feature type="transmembrane region" description="Helical" evidence="8">
    <location>
        <begin position="37"/>
        <end position="63"/>
    </location>
</feature>
<comment type="subcellular location">
    <subcellularLocation>
        <location evidence="1">Cell membrane</location>
        <topology evidence="1">Multi-pass membrane protein</topology>
    </subcellularLocation>
</comment>
<keyword evidence="3" id="KW-0813">Transport</keyword>
<dbReference type="PANTHER" id="PTHR34979:SF1">
    <property type="entry name" value="INNER MEMBRANE PROTEIN YGAZ"/>
    <property type="match status" value="1"/>
</dbReference>
<evidence type="ECO:0000313" key="9">
    <source>
        <dbReference type="EMBL" id="QDO89307.1"/>
    </source>
</evidence>
<evidence type="ECO:0000256" key="2">
    <source>
        <dbReference type="ARBA" id="ARBA00010735"/>
    </source>
</evidence>
<evidence type="ECO:0000313" key="10">
    <source>
        <dbReference type="Proteomes" id="UP000315395"/>
    </source>
</evidence>
<evidence type="ECO:0000256" key="6">
    <source>
        <dbReference type="ARBA" id="ARBA00022989"/>
    </source>
</evidence>
<keyword evidence="7 8" id="KW-0472">Membrane</keyword>
<protein>
    <submittedName>
        <fullName evidence="9">AzlC family ABC transporter permease</fullName>
    </submittedName>
</protein>
<evidence type="ECO:0000256" key="3">
    <source>
        <dbReference type="ARBA" id="ARBA00022448"/>
    </source>
</evidence>
<dbReference type="RefSeq" id="WP_143783994.1">
    <property type="nucleotide sequence ID" value="NZ_CP041616.1"/>
</dbReference>
<dbReference type="KEGG" id="orz:FNH13_14015"/>
<organism evidence="9 10">
    <name type="scientific">Ornithinimicrobium ciconiae</name>
    <dbReference type="NCBI Taxonomy" id="2594265"/>
    <lineage>
        <taxon>Bacteria</taxon>
        <taxon>Bacillati</taxon>
        <taxon>Actinomycetota</taxon>
        <taxon>Actinomycetes</taxon>
        <taxon>Micrococcales</taxon>
        <taxon>Ornithinimicrobiaceae</taxon>
        <taxon>Ornithinimicrobium</taxon>
    </lineage>
</organism>
<keyword evidence="10" id="KW-1185">Reference proteome</keyword>